<dbReference type="Pfam" id="PF00400">
    <property type="entry name" value="WD40"/>
    <property type="match status" value="1"/>
</dbReference>
<keyword evidence="13" id="KW-1185">Reference proteome</keyword>
<protein>
    <submittedName>
        <fullName evidence="12">COPII coat complex component Sec13, B (Sec13B)</fullName>
    </submittedName>
</protein>
<feature type="repeat" description="WD" evidence="11">
    <location>
        <begin position="13"/>
        <end position="47"/>
    </location>
</feature>
<comment type="subcellular location">
    <subcellularLocation>
        <location evidence="1">Nucleus</location>
        <location evidence="1">Nuclear pore complex</location>
    </subcellularLocation>
</comment>
<dbReference type="SUPFAM" id="SSF50978">
    <property type="entry name" value="WD40 repeat-like"/>
    <property type="match status" value="1"/>
</dbReference>
<dbReference type="EMBL" id="JAHDYR010000069">
    <property type="protein sequence ID" value="KAG9389579.1"/>
    <property type="molecule type" value="Genomic_DNA"/>
</dbReference>
<dbReference type="OrthoDB" id="364224at2759"/>
<dbReference type="GO" id="GO:0051028">
    <property type="term" value="P:mRNA transport"/>
    <property type="evidence" value="ECO:0007669"/>
    <property type="project" value="UniProtKB-KW"/>
</dbReference>
<dbReference type="GO" id="GO:0090114">
    <property type="term" value="P:COPII-coated vesicle budding"/>
    <property type="evidence" value="ECO:0007669"/>
    <property type="project" value="TreeGrafter"/>
</dbReference>
<evidence type="ECO:0000256" key="5">
    <source>
        <dbReference type="ARBA" id="ARBA00022737"/>
    </source>
</evidence>
<accession>A0A8J6AZA2</accession>
<organism evidence="12 13">
    <name type="scientific">Carpediemonas membranifera</name>
    <dbReference type="NCBI Taxonomy" id="201153"/>
    <lineage>
        <taxon>Eukaryota</taxon>
        <taxon>Metamonada</taxon>
        <taxon>Carpediemonas-like organisms</taxon>
        <taxon>Carpediemonas</taxon>
    </lineage>
</organism>
<evidence type="ECO:0000256" key="8">
    <source>
        <dbReference type="ARBA" id="ARBA00023010"/>
    </source>
</evidence>
<dbReference type="Proteomes" id="UP000717585">
    <property type="component" value="Unassembled WGS sequence"/>
</dbReference>
<keyword evidence="4 11" id="KW-0853">WD repeat</keyword>
<evidence type="ECO:0000256" key="9">
    <source>
        <dbReference type="ARBA" id="ARBA00023132"/>
    </source>
</evidence>
<keyword evidence="6" id="KW-0509">mRNA transport</keyword>
<dbReference type="SMART" id="SM00320">
    <property type="entry name" value="WD40"/>
    <property type="match status" value="2"/>
</dbReference>
<evidence type="ECO:0000256" key="10">
    <source>
        <dbReference type="ARBA" id="ARBA00023242"/>
    </source>
</evidence>
<dbReference type="GO" id="GO:0005198">
    <property type="term" value="F:structural molecule activity"/>
    <property type="evidence" value="ECO:0007669"/>
    <property type="project" value="InterPro"/>
</dbReference>
<keyword evidence="8" id="KW-0811">Translocation</keyword>
<keyword evidence="10" id="KW-0539">Nucleus</keyword>
<dbReference type="InterPro" id="IPR036322">
    <property type="entry name" value="WD40_repeat_dom_sf"/>
</dbReference>
<keyword evidence="5" id="KW-0677">Repeat</keyword>
<dbReference type="Gene3D" id="2.130.10.10">
    <property type="entry name" value="YVTN repeat-like/Quinoprotein amine dehydrogenase"/>
    <property type="match status" value="1"/>
</dbReference>
<dbReference type="PANTHER" id="PTHR11024:SF2">
    <property type="entry name" value="PROTEIN SEC13 HOMOLOG"/>
    <property type="match status" value="1"/>
</dbReference>
<evidence type="ECO:0000256" key="4">
    <source>
        <dbReference type="ARBA" id="ARBA00022574"/>
    </source>
</evidence>
<evidence type="ECO:0000256" key="6">
    <source>
        <dbReference type="ARBA" id="ARBA00022816"/>
    </source>
</evidence>
<dbReference type="AlphaFoldDB" id="A0A8J6AZA2"/>
<evidence type="ECO:0000313" key="12">
    <source>
        <dbReference type="EMBL" id="KAG9389579.1"/>
    </source>
</evidence>
<dbReference type="GO" id="GO:0006606">
    <property type="term" value="P:protein import into nucleus"/>
    <property type="evidence" value="ECO:0007669"/>
    <property type="project" value="TreeGrafter"/>
</dbReference>
<evidence type="ECO:0000256" key="1">
    <source>
        <dbReference type="ARBA" id="ARBA00004567"/>
    </source>
</evidence>
<evidence type="ECO:0000256" key="2">
    <source>
        <dbReference type="ARBA" id="ARBA00010102"/>
    </source>
</evidence>
<keyword evidence="7" id="KW-0653">Protein transport</keyword>
<gene>
    <name evidence="12" type="ORF">J8273_8872</name>
</gene>
<evidence type="ECO:0000256" key="7">
    <source>
        <dbReference type="ARBA" id="ARBA00022927"/>
    </source>
</evidence>
<sequence>MTVGSEPAVCASINAHVGEVVSVDFSSPKCGNYLATAGHDGRMNIYNERYKNDFALAHTVDASKPLSSVSFAPDAFGPIVACGGHDGYVHITSFRNGRWTTASVSVFASGEVTAVAWAPADIRFESDTTQMMRFVAGGFHTPLALFKSKDGITWTKDTELWPTGSGVAHVTSLAWCPDLGTTVTEFVVTTASSVTVHRAVQPKPEWTATKVEVNGQAIGGASWDSTGTVLGVVVGEAVSYLQRDERGGWAVAKGVEKVTVDGYQL</sequence>
<keyword evidence="3" id="KW-0813">Transport</keyword>
<evidence type="ECO:0000256" key="11">
    <source>
        <dbReference type="PROSITE-ProRule" id="PRU00221"/>
    </source>
</evidence>
<dbReference type="InterPro" id="IPR037363">
    <property type="entry name" value="Sec13/Seh1_fam"/>
</dbReference>
<comment type="similarity">
    <text evidence="2">Belongs to the WD repeat SEC13 family.</text>
</comment>
<proteinExistence type="inferred from homology"/>
<dbReference type="GO" id="GO:0030127">
    <property type="term" value="C:COPII vesicle coat"/>
    <property type="evidence" value="ECO:0007669"/>
    <property type="project" value="TreeGrafter"/>
</dbReference>
<reference evidence="12" key="1">
    <citation type="submission" date="2021-05" db="EMBL/GenBank/DDBJ databases">
        <title>A free-living protist that lacks canonical eukaryotic 1 DNA replication and segregation systems.</title>
        <authorList>
            <person name="Salas-Leiva D.E."/>
            <person name="Tromer E.C."/>
            <person name="Curtis B.A."/>
            <person name="Jerlstrom-Hultqvist J."/>
            <person name="Kolisko M."/>
            <person name="Yi Z."/>
            <person name="Salas-Leiva J.S."/>
            <person name="Gallot-Lavallee L."/>
            <person name="Kops G.J.P.L."/>
            <person name="Archibald J.M."/>
            <person name="Simpson A.G.B."/>
            <person name="Roger A.J."/>
        </authorList>
    </citation>
    <scope>NUCLEOTIDE SEQUENCE</scope>
    <source>
        <strain evidence="12">BICM</strain>
    </source>
</reference>
<dbReference type="InterPro" id="IPR015943">
    <property type="entry name" value="WD40/YVTN_repeat-like_dom_sf"/>
</dbReference>
<name>A0A8J6AZA2_9EUKA</name>
<dbReference type="PANTHER" id="PTHR11024">
    <property type="entry name" value="NUCLEAR PORE COMPLEX PROTEIN SEC13 / SEH1 FAMILY MEMBER"/>
    <property type="match status" value="1"/>
</dbReference>
<dbReference type="GO" id="GO:0031080">
    <property type="term" value="C:nuclear pore outer ring"/>
    <property type="evidence" value="ECO:0007669"/>
    <property type="project" value="TreeGrafter"/>
</dbReference>
<keyword evidence="9" id="KW-0906">Nuclear pore complex</keyword>
<dbReference type="PROSITE" id="PS50082">
    <property type="entry name" value="WD_REPEATS_2"/>
    <property type="match status" value="1"/>
</dbReference>
<evidence type="ECO:0000256" key="3">
    <source>
        <dbReference type="ARBA" id="ARBA00022448"/>
    </source>
</evidence>
<comment type="caution">
    <text evidence="12">The sequence shown here is derived from an EMBL/GenBank/DDBJ whole genome shotgun (WGS) entry which is preliminary data.</text>
</comment>
<evidence type="ECO:0000313" key="13">
    <source>
        <dbReference type="Proteomes" id="UP000717585"/>
    </source>
</evidence>
<dbReference type="InterPro" id="IPR001680">
    <property type="entry name" value="WD40_rpt"/>
</dbReference>